<keyword evidence="6" id="KW-0443">Lipid metabolism</keyword>
<organism evidence="8 9">
    <name type="scientific">Paenibacillus baimaensis</name>
    <dbReference type="NCBI Taxonomy" id="2982185"/>
    <lineage>
        <taxon>Bacteria</taxon>
        <taxon>Bacillati</taxon>
        <taxon>Bacillota</taxon>
        <taxon>Bacilli</taxon>
        <taxon>Bacillales</taxon>
        <taxon>Paenibacillaceae</taxon>
        <taxon>Paenibacillus</taxon>
    </lineage>
</organism>
<evidence type="ECO:0000313" key="8">
    <source>
        <dbReference type="EMBL" id="MCU6793217.1"/>
    </source>
</evidence>
<dbReference type="EMBL" id="JAOQIO010000038">
    <property type="protein sequence ID" value="MCU6793217.1"/>
    <property type="molecule type" value="Genomic_DNA"/>
</dbReference>
<dbReference type="InterPro" id="IPR051406">
    <property type="entry name" value="PLD_domain"/>
</dbReference>
<gene>
    <name evidence="8" type="ORF">OB236_13930</name>
</gene>
<dbReference type="Pfam" id="PF13091">
    <property type="entry name" value="PLDc_2"/>
    <property type="match status" value="1"/>
</dbReference>
<feature type="domain" description="PLD phosphodiesterase" evidence="7">
    <location>
        <begin position="136"/>
        <end position="163"/>
    </location>
</feature>
<dbReference type="PROSITE" id="PS50035">
    <property type="entry name" value="PLD"/>
    <property type="match status" value="1"/>
</dbReference>
<sequence>MMKKVIGRITLVCIIVIAGYSAVKASVKSDLSKPAQGLTQSTAVTTGQSVGEYYFTRADQHPDKALIDIINAASQTLDIAIYSLTHPDIVAAIKSAKDRSVTVRIITDKVQSDGKVQGEAMKILGSAGVPMKVNKHSGLMHLKMSVVDKKIATTGSFNYSKAASTMNDEVLMVMRNDEVAKSFTEQFEQMWNDTKGFETIEKKIAQ</sequence>
<evidence type="ECO:0000256" key="5">
    <source>
        <dbReference type="ARBA" id="ARBA00022963"/>
    </source>
</evidence>
<dbReference type="PANTHER" id="PTHR43856:SF1">
    <property type="entry name" value="MITOCHONDRIAL CARDIOLIPIN HYDROLASE"/>
    <property type="match status" value="1"/>
</dbReference>
<dbReference type="Proteomes" id="UP001652445">
    <property type="component" value="Unassembled WGS sequence"/>
</dbReference>
<dbReference type="EC" id="3.1.4.4" evidence="3"/>
<comment type="catalytic activity">
    <reaction evidence="1">
        <text>a 1,2-diacyl-sn-glycero-3-phosphocholine + H2O = a 1,2-diacyl-sn-glycero-3-phosphate + choline + H(+)</text>
        <dbReference type="Rhea" id="RHEA:14445"/>
        <dbReference type="ChEBI" id="CHEBI:15354"/>
        <dbReference type="ChEBI" id="CHEBI:15377"/>
        <dbReference type="ChEBI" id="CHEBI:15378"/>
        <dbReference type="ChEBI" id="CHEBI:57643"/>
        <dbReference type="ChEBI" id="CHEBI:58608"/>
        <dbReference type="EC" id="3.1.4.4"/>
    </reaction>
</comment>
<dbReference type="PANTHER" id="PTHR43856">
    <property type="entry name" value="CARDIOLIPIN HYDROLASE"/>
    <property type="match status" value="1"/>
</dbReference>
<evidence type="ECO:0000256" key="1">
    <source>
        <dbReference type="ARBA" id="ARBA00000798"/>
    </source>
</evidence>
<evidence type="ECO:0000259" key="7">
    <source>
        <dbReference type="PROSITE" id="PS50035"/>
    </source>
</evidence>
<name>A0ABT2UEZ2_9BACL</name>
<evidence type="ECO:0000256" key="4">
    <source>
        <dbReference type="ARBA" id="ARBA00022801"/>
    </source>
</evidence>
<keyword evidence="5" id="KW-0442">Lipid degradation</keyword>
<evidence type="ECO:0000256" key="3">
    <source>
        <dbReference type="ARBA" id="ARBA00012027"/>
    </source>
</evidence>
<accession>A0ABT2UEZ2</accession>
<evidence type="ECO:0000256" key="6">
    <source>
        <dbReference type="ARBA" id="ARBA00023098"/>
    </source>
</evidence>
<keyword evidence="9" id="KW-1185">Reference proteome</keyword>
<dbReference type="Gene3D" id="3.30.870.10">
    <property type="entry name" value="Endonuclease Chain A"/>
    <property type="match status" value="1"/>
</dbReference>
<protein>
    <recommendedName>
        <fullName evidence="3">phospholipase D</fullName>
        <ecNumber evidence="3">3.1.4.4</ecNumber>
    </recommendedName>
</protein>
<dbReference type="InterPro" id="IPR001736">
    <property type="entry name" value="PLipase_D/transphosphatidylase"/>
</dbReference>
<evidence type="ECO:0000313" key="9">
    <source>
        <dbReference type="Proteomes" id="UP001652445"/>
    </source>
</evidence>
<comment type="similarity">
    <text evidence="2">Belongs to the phospholipase D family.</text>
</comment>
<keyword evidence="4" id="KW-0378">Hydrolase</keyword>
<evidence type="ECO:0000256" key="2">
    <source>
        <dbReference type="ARBA" id="ARBA00008664"/>
    </source>
</evidence>
<comment type="caution">
    <text evidence="8">The sequence shown here is derived from an EMBL/GenBank/DDBJ whole genome shotgun (WGS) entry which is preliminary data.</text>
</comment>
<proteinExistence type="inferred from homology"/>
<reference evidence="8 9" key="1">
    <citation type="submission" date="2022-09" db="EMBL/GenBank/DDBJ databases">
        <authorList>
            <person name="Han X.L."/>
            <person name="Wang Q."/>
            <person name="Lu T."/>
        </authorList>
    </citation>
    <scope>NUCLEOTIDE SEQUENCE [LARGE SCALE GENOMIC DNA]</scope>
    <source>
        <strain evidence="8 9">WQ 127069</strain>
    </source>
</reference>
<dbReference type="SUPFAM" id="SSF56024">
    <property type="entry name" value="Phospholipase D/nuclease"/>
    <property type="match status" value="1"/>
</dbReference>
<dbReference type="InterPro" id="IPR025202">
    <property type="entry name" value="PLD-like_dom"/>
</dbReference>